<organism evidence="3 4">
    <name type="scientific">Microvirga vignae</name>
    <dbReference type="NCBI Taxonomy" id="1225564"/>
    <lineage>
        <taxon>Bacteria</taxon>
        <taxon>Pseudomonadati</taxon>
        <taxon>Pseudomonadota</taxon>
        <taxon>Alphaproteobacteria</taxon>
        <taxon>Hyphomicrobiales</taxon>
        <taxon>Methylobacteriaceae</taxon>
        <taxon>Microvirga</taxon>
    </lineage>
</organism>
<dbReference type="RefSeq" id="WP_047192684.1">
    <property type="nucleotide sequence ID" value="NZ_LCYG01000128.1"/>
</dbReference>
<protein>
    <submittedName>
        <fullName evidence="3">Sugar isomerase</fullName>
    </submittedName>
</protein>
<dbReference type="STRING" id="1225564.AA309_29935"/>
<dbReference type="PANTHER" id="PTHR10937:SF14">
    <property type="entry name" value="FRUCTOSELYSINE 6-PHOSPHATE DEGLYCASE"/>
    <property type="match status" value="1"/>
</dbReference>
<gene>
    <name evidence="3" type="ORF">AA309_29935</name>
</gene>
<dbReference type="PROSITE" id="PS51464">
    <property type="entry name" value="SIS"/>
    <property type="match status" value="1"/>
</dbReference>
<dbReference type="GO" id="GO:0006047">
    <property type="term" value="P:UDP-N-acetylglucosamine metabolic process"/>
    <property type="evidence" value="ECO:0007669"/>
    <property type="project" value="TreeGrafter"/>
</dbReference>
<evidence type="ECO:0000313" key="4">
    <source>
        <dbReference type="Proteomes" id="UP000035489"/>
    </source>
</evidence>
<dbReference type="InterPro" id="IPR035488">
    <property type="entry name" value="FrlB_SIS"/>
</dbReference>
<name>A0A0H1R3M4_9HYPH</name>
<dbReference type="PANTHER" id="PTHR10937">
    <property type="entry name" value="GLUCOSAMINE--FRUCTOSE-6-PHOSPHATE AMINOTRANSFERASE, ISOMERIZING"/>
    <property type="match status" value="1"/>
</dbReference>
<evidence type="ECO:0000313" key="3">
    <source>
        <dbReference type="EMBL" id="KLK89664.1"/>
    </source>
</evidence>
<dbReference type="Proteomes" id="UP000035489">
    <property type="component" value="Unassembled WGS sequence"/>
</dbReference>
<dbReference type="GO" id="GO:0006002">
    <property type="term" value="P:fructose 6-phosphate metabolic process"/>
    <property type="evidence" value="ECO:0007669"/>
    <property type="project" value="TreeGrafter"/>
</dbReference>
<feature type="domain" description="SIS" evidence="2">
    <location>
        <begin position="15"/>
        <end position="163"/>
    </location>
</feature>
<keyword evidence="1" id="KW-0808">Transferase</keyword>
<dbReference type="InterPro" id="IPR001347">
    <property type="entry name" value="SIS_dom"/>
</dbReference>
<accession>A0A0H1R3M4</accession>
<dbReference type="InterPro" id="IPR046348">
    <property type="entry name" value="SIS_dom_sf"/>
</dbReference>
<dbReference type="CDD" id="cd05710">
    <property type="entry name" value="SIS_1"/>
    <property type="match status" value="1"/>
</dbReference>
<dbReference type="InterPro" id="IPR035490">
    <property type="entry name" value="GlmS/FrlB_SIS"/>
</dbReference>
<proteinExistence type="predicted"/>
<dbReference type="InterPro" id="IPR024713">
    <property type="entry name" value="Fructosamine_deglycase_FrlB"/>
</dbReference>
<dbReference type="EMBL" id="LCYG01000128">
    <property type="protein sequence ID" value="KLK89664.1"/>
    <property type="molecule type" value="Genomic_DNA"/>
</dbReference>
<dbReference type="GO" id="GO:0016853">
    <property type="term" value="F:isomerase activity"/>
    <property type="evidence" value="ECO:0007669"/>
    <property type="project" value="UniProtKB-KW"/>
</dbReference>
<keyword evidence="1" id="KW-0032">Aminotransferase</keyword>
<dbReference type="GO" id="GO:0004360">
    <property type="term" value="F:glutamine-fructose-6-phosphate transaminase (isomerizing) activity"/>
    <property type="evidence" value="ECO:0007669"/>
    <property type="project" value="TreeGrafter"/>
</dbReference>
<comment type="caution">
    <text evidence="3">The sequence shown here is derived from an EMBL/GenBank/DDBJ whole genome shotgun (WGS) entry which is preliminary data.</text>
</comment>
<dbReference type="Gene3D" id="3.40.50.12570">
    <property type="match status" value="1"/>
</dbReference>
<dbReference type="SUPFAM" id="SSF53697">
    <property type="entry name" value="SIS domain"/>
    <property type="match status" value="1"/>
</dbReference>
<evidence type="ECO:0000256" key="1">
    <source>
        <dbReference type="ARBA" id="ARBA00022576"/>
    </source>
</evidence>
<dbReference type="PATRIC" id="fig|1225564.3.peg.735"/>
<dbReference type="Pfam" id="PF01380">
    <property type="entry name" value="SIS"/>
    <property type="match status" value="1"/>
</dbReference>
<dbReference type="CDD" id="cd05009">
    <property type="entry name" value="SIS_GlmS_GlmD_2"/>
    <property type="match status" value="1"/>
</dbReference>
<dbReference type="PIRSF" id="PIRSF009290">
    <property type="entry name" value="FrlB"/>
    <property type="match status" value="1"/>
</dbReference>
<dbReference type="Gene3D" id="1.10.10.2240">
    <property type="match status" value="1"/>
</dbReference>
<sequence>MNDWQTELKADIKAALEGLAGRTINHVFFVACGGSLAVMHPAKYLLDRQSAALTSDCYNSDEFVHRSPRALGTNTLVVLCSMTGTTRETLRAAEHARAKGATTIGLSQDLNSPLATAVDHAVRFEAPYTTGVPIDAIDSNYSCLYQIVMGLVRIYDGIDKLRPLLASLGNLQAAIDRAHLTYAGLFEQFAPRFKDEPVIYTVASGANYGAAYSYAICVLMEMQWINSQAIHANEFFHGPFEVLDEDKAFIMMLGLDETRPLEERAKGFLERFGSSEKIMVLDARELDLSGIDDEFKGNVVPLIFFDTLWKFAYKLADLRQHAMLEGRRYMKKINY</sequence>
<dbReference type="GO" id="GO:0006487">
    <property type="term" value="P:protein N-linked glycosylation"/>
    <property type="evidence" value="ECO:0007669"/>
    <property type="project" value="TreeGrafter"/>
</dbReference>
<evidence type="ECO:0000259" key="2">
    <source>
        <dbReference type="PROSITE" id="PS51464"/>
    </source>
</evidence>
<dbReference type="OrthoDB" id="9782098at2"/>
<reference evidence="3 4" key="1">
    <citation type="submission" date="2015-05" db="EMBL/GenBank/DDBJ databases">
        <title>Draft genome sequence of Microvirga vignae strain BR3299, a novel nitrogen fixing bacteria isolated from Brazil semi-aired region.</title>
        <authorList>
            <person name="Zilli J.E."/>
            <person name="Passos S.R."/>
            <person name="Leite J."/>
            <person name="Baldani J.I."/>
            <person name="Xavier G.R."/>
            <person name="Rumjaneck N.G."/>
            <person name="Simoes-Araujo J.L."/>
        </authorList>
    </citation>
    <scope>NUCLEOTIDE SEQUENCE [LARGE SCALE GENOMIC DNA]</scope>
    <source>
        <strain evidence="3 4">BR3299</strain>
    </source>
</reference>
<keyword evidence="3" id="KW-0413">Isomerase</keyword>
<dbReference type="AlphaFoldDB" id="A0A0H1R3M4"/>
<dbReference type="GO" id="GO:0097367">
    <property type="term" value="F:carbohydrate derivative binding"/>
    <property type="evidence" value="ECO:0007669"/>
    <property type="project" value="InterPro"/>
</dbReference>
<keyword evidence="4" id="KW-1185">Reference proteome</keyword>
<dbReference type="Gene3D" id="3.40.50.10490">
    <property type="entry name" value="Glucose-6-phosphate isomerase like protein, domain 1"/>
    <property type="match status" value="1"/>
</dbReference>